<keyword evidence="1" id="KW-0472">Membrane</keyword>
<sequence>MSGTASWVRQHRLTSFFVLAYVVSWTPWLVHTAGLSLGTPFFPGGPLVAALVVIAVAEGRPGFRELGARLLRWRVGWVWYVVALGLPVVLVLVTGLLTDWLGAPAPDWSSIVWADVALTLALRLVNPTDSPLGEEPGFRGYALPLLQRRRSPLAAAAVLGLLTAGWHVPLVPLGNLGWIGLPSTVVIAFLYVWLVNRTGGSLLMAVLFHASQGAFTFGMLGYTGAAADRAAHVYFGVLVVTVALVVVGDRAAWRRAPASAVAAEPGTDVDRVPARR</sequence>
<evidence type="ECO:0000313" key="3">
    <source>
        <dbReference type="EMBL" id="PRY50228.1"/>
    </source>
</evidence>
<keyword evidence="3" id="KW-0645">Protease</keyword>
<gene>
    <name evidence="3" type="ORF">LY71_104265</name>
</gene>
<feature type="transmembrane region" description="Helical" evidence="1">
    <location>
        <begin position="231"/>
        <end position="248"/>
    </location>
</feature>
<dbReference type="GO" id="GO:0006508">
    <property type="term" value="P:proteolysis"/>
    <property type="evidence" value="ECO:0007669"/>
    <property type="project" value="UniProtKB-KW"/>
</dbReference>
<dbReference type="EMBL" id="PVTG01000004">
    <property type="protein sequence ID" value="PRY50228.1"/>
    <property type="molecule type" value="Genomic_DNA"/>
</dbReference>
<comment type="caution">
    <text evidence="3">The sequence shown here is derived from an EMBL/GenBank/DDBJ whole genome shotgun (WGS) entry which is preliminary data.</text>
</comment>
<reference evidence="3 4" key="1">
    <citation type="submission" date="2018-03" db="EMBL/GenBank/DDBJ databases">
        <title>Genomic Encyclopedia of Archaeal and Bacterial Type Strains, Phase II (KMG-II): from individual species to whole genera.</title>
        <authorList>
            <person name="Goeker M."/>
        </authorList>
    </citation>
    <scope>NUCLEOTIDE SEQUENCE [LARGE SCALE GENOMIC DNA]</scope>
    <source>
        <strain evidence="3 4">DSM 45416</strain>
    </source>
</reference>
<name>A0A2T0TXH3_9ACTN</name>
<evidence type="ECO:0000259" key="2">
    <source>
        <dbReference type="Pfam" id="PF02517"/>
    </source>
</evidence>
<dbReference type="GO" id="GO:0004175">
    <property type="term" value="F:endopeptidase activity"/>
    <property type="evidence" value="ECO:0007669"/>
    <property type="project" value="UniProtKB-ARBA"/>
</dbReference>
<feature type="domain" description="CAAX prenyl protease 2/Lysostaphin resistance protein A-like" evidence="2">
    <location>
        <begin position="130"/>
        <end position="211"/>
    </location>
</feature>
<keyword evidence="3" id="KW-0378">Hydrolase</keyword>
<keyword evidence="1" id="KW-0812">Transmembrane</keyword>
<organism evidence="3 4">
    <name type="scientific">Geodermatophilus tzadiensis</name>
    <dbReference type="NCBI Taxonomy" id="1137988"/>
    <lineage>
        <taxon>Bacteria</taxon>
        <taxon>Bacillati</taxon>
        <taxon>Actinomycetota</taxon>
        <taxon>Actinomycetes</taxon>
        <taxon>Geodermatophilales</taxon>
        <taxon>Geodermatophilaceae</taxon>
        <taxon>Geodermatophilus</taxon>
    </lineage>
</organism>
<dbReference type="InterPro" id="IPR003675">
    <property type="entry name" value="Rce1/LyrA-like_dom"/>
</dbReference>
<protein>
    <submittedName>
        <fullName evidence="3">Membrane protease YdiL (CAAX protease family)</fullName>
    </submittedName>
</protein>
<feature type="transmembrane region" description="Helical" evidence="1">
    <location>
        <begin position="176"/>
        <end position="195"/>
    </location>
</feature>
<feature type="transmembrane region" description="Helical" evidence="1">
    <location>
        <begin position="12"/>
        <end position="31"/>
    </location>
</feature>
<dbReference type="GO" id="GO:0080120">
    <property type="term" value="P:CAAX-box protein maturation"/>
    <property type="evidence" value="ECO:0007669"/>
    <property type="project" value="UniProtKB-ARBA"/>
</dbReference>
<keyword evidence="1" id="KW-1133">Transmembrane helix</keyword>
<dbReference type="Pfam" id="PF02517">
    <property type="entry name" value="Rce1-like"/>
    <property type="match status" value="1"/>
</dbReference>
<dbReference type="AlphaFoldDB" id="A0A2T0TXH3"/>
<accession>A0A2T0TXH3</accession>
<evidence type="ECO:0000313" key="4">
    <source>
        <dbReference type="Proteomes" id="UP000239210"/>
    </source>
</evidence>
<evidence type="ECO:0000256" key="1">
    <source>
        <dbReference type="SAM" id="Phobius"/>
    </source>
</evidence>
<dbReference type="Proteomes" id="UP000239210">
    <property type="component" value="Unassembled WGS sequence"/>
</dbReference>
<feature type="transmembrane region" description="Helical" evidence="1">
    <location>
        <begin position="37"/>
        <end position="57"/>
    </location>
</feature>
<proteinExistence type="predicted"/>
<feature type="transmembrane region" description="Helical" evidence="1">
    <location>
        <begin position="77"/>
        <end position="96"/>
    </location>
</feature>
<keyword evidence="4" id="KW-1185">Reference proteome</keyword>
<feature type="transmembrane region" description="Helical" evidence="1">
    <location>
        <begin position="202"/>
        <end position="225"/>
    </location>
</feature>